<evidence type="ECO:0000313" key="1">
    <source>
        <dbReference type="EMBL" id="KHK92870.1"/>
    </source>
</evidence>
<accession>A0A0B1ZNZ4</accession>
<keyword evidence="1" id="KW-0808">Transferase</keyword>
<dbReference type="CDD" id="cd00761">
    <property type="entry name" value="Glyco_tranf_GTA_type"/>
    <property type="match status" value="1"/>
</dbReference>
<proteinExistence type="predicted"/>
<dbReference type="RefSeq" id="WP_039277968.1">
    <property type="nucleotide sequence ID" value="NZ_JTDI01000001.1"/>
</dbReference>
<dbReference type="InterPro" id="IPR029044">
    <property type="entry name" value="Nucleotide-diphossugar_trans"/>
</dbReference>
<dbReference type="STRING" id="1348853.LK12_00135"/>
<dbReference type="Gene3D" id="3.90.550.10">
    <property type="entry name" value="Spore Coat Polysaccharide Biosynthesis Protein SpsA, Chain A"/>
    <property type="match status" value="1"/>
</dbReference>
<dbReference type="Proteomes" id="UP000031057">
    <property type="component" value="Unassembled WGS sequence"/>
</dbReference>
<dbReference type="SUPFAM" id="SSF53448">
    <property type="entry name" value="Nucleotide-diphospho-sugar transferases"/>
    <property type="match status" value="1"/>
</dbReference>
<dbReference type="EMBL" id="JTDI01000001">
    <property type="protein sequence ID" value="KHK92870.1"/>
    <property type="molecule type" value="Genomic_DNA"/>
</dbReference>
<evidence type="ECO:0000313" key="2">
    <source>
        <dbReference type="Proteomes" id="UP000031057"/>
    </source>
</evidence>
<keyword evidence="2" id="KW-1185">Reference proteome</keyword>
<sequence length="298" mass="33084">MPGISNDLSVAVVIASLGRPDLLDDIIARMAQQTRKPDLLLFSTVTPQDLPDSFVETDTVKAIFGPKGLTRQRNAALDYLGDRFDVIVFYDDDFVPSRFSVENAALFFRAHPEVAGATGNVLADGINNAGIGKEDAERIVARYDESHEFSAAVERELVGLYGCNMAYRSSAIGNTRFDERLRLYAWQEDIDFAFALNTRGKIVKTRAFAGVHQGLKHGRTPGLRLGYSQVINPLYLAAKGTMPKGFALKLLLKNVLANHLKMFRPEPWVDRKGRAKGNWAGLFDALRGRLTPERIEDL</sequence>
<protein>
    <submittedName>
        <fullName evidence="1">Glycosyl transferase</fullName>
    </submittedName>
</protein>
<dbReference type="GO" id="GO:0016740">
    <property type="term" value="F:transferase activity"/>
    <property type="evidence" value="ECO:0007669"/>
    <property type="project" value="UniProtKB-KW"/>
</dbReference>
<name>A0A0B1ZNZ4_9SPHN</name>
<organism evidence="1 2">
    <name type="scientific">Novosphingobium malaysiense</name>
    <dbReference type="NCBI Taxonomy" id="1348853"/>
    <lineage>
        <taxon>Bacteria</taxon>
        <taxon>Pseudomonadati</taxon>
        <taxon>Pseudomonadota</taxon>
        <taxon>Alphaproteobacteria</taxon>
        <taxon>Sphingomonadales</taxon>
        <taxon>Sphingomonadaceae</taxon>
        <taxon>Novosphingobium</taxon>
    </lineage>
</organism>
<reference evidence="1 2" key="1">
    <citation type="submission" date="2014-10" db="EMBL/GenBank/DDBJ databases">
        <title>Genome sequence of Novosphingobium malaysiense MUSC 273(T).</title>
        <authorList>
            <person name="Lee L.-H."/>
        </authorList>
    </citation>
    <scope>NUCLEOTIDE SEQUENCE [LARGE SCALE GENOMIC DNA]</scope>
    <source>
        <strain evidence="1 2">MUSC 273</strain>
    </source>
</reference>
<gene>
    <name evidence="1" type="ORF">LK12_00135</name>
</gene>
<dbReference type="AlphaFoldDB" id="A0A0B1ZNZ4"/>
<comment type="caution">
    <text evidence="1">The sequence shown here is derived from an EMBL/GenBank/DDBJ whole genome shotgun (WGS) entry which is preliminary data.</text>
</comment>